<keyword evidence="6" id="KW-1185">Reference proteome</keyword>
<comment type="function">
    <text evidence="2">Counteracts the endogenous Pycsar antiviral defense system. Phosphodiesterase that enables metal-dependent hydrolysis of host cyclic nucleotide Pycsar defense signals such as cCMP and cUMP.</text>
</comment>
<comment type="caution">
    <text evidence="5">The sequence shown here is derived from an EMBL/GenBank/DDBJ whole genome shotgun (WGS) entry which is preliminary data.</text>
</comment>
<proteinExistence type="predicted"/>
<evidence type="ECO:0000313" key="5">
    <source>
        <dbReference type="EMBL" id="MBB6729870.1"/>
    </source>
</evidence>
<dbReference type="Gene3D" id="3.60.15.10">
    <property type="entry name" value="Ribonuclease Z/Hydroxyacylglutathione hydrolase-like"/>
    <property type="match status" value="1"/>
</dbReference>
<evidence type="ECO:0000256" key="2">
    <source>
        <dbReference type="ARBA" id="ARBA00034301"/>
    </source>
</evidence>
<dbReference type="RefSeq" id="WP_185127539.1">
    <property type="nucleotide sequence ID" value="NZ_JACJVO010000003.1"/>
</dbReference>
<feature type="domain" description="Metallo-beta-lactamase" evidence="4">
    <location>
        <begin position="62"/>
        <end position="225"/>
    </location>
</feature>
<organism evidence="5 6">
    <name type="scientific">Cohnella zeiphila</name>
    <dbReference type="NCBI Taxonomy" id="2761120"/>
    <lineage>
        <taxon>Bacteria</taxon>
        <taxon>Bacillati</taxon>
        <taxon>Bacillota</taxon>
        <taxon>Bacilli</taxon>
        <taxon>Bacillales</taxon>
        <taxon>Paenibacillaceae</taxon>
        <taxon>Cohnella</taxon>
    </lineage>
</organism>
<evidence type="ECO:0000256" key="3">
    <source>
        <dbReference type="ARBA" id="ARBA00048505"/>
    </source>
</evidence>
<evidence type="ECO:0000259" key="4">
    <source>
        <dbReference type="Pfam" id="PF12706"/>
    </source>
</evidence>
<evidence type="ECO:0000256" key="1">
    <source>
        <dbReference type="ARBA" id="ARBA00034221"/>
    </source>
</evidence>
<dbReference type="PANTHER" id="PTHR42663:SF6">
    <property type="entry name" value="HYDROLASE C777.06C-RELATED"/>
    <property type="match status" value="1"/>
</dbReference>
<gene>
    <name evidence="5" type="ORF">H7C18_03080</name>
</gene>
<keyword evidence="5" id="KW-0456">Lyase</keyword>
<comment type="catalytic activity">
    <reaction evidence="1">
        <text>3',5'-cyclic CMP + H2O = CMP + H(+)</text>
        <dbReference type="Rhea" id="RHEA:72675"/>
        <dbReference type="ChEBI" id="CHEBI:15377"/>
        <dbReference type="ChEBI" id="CHEBI:15378"/>
        <dbReference type="ChEBI" id="CHEBI:58003"/>
        <dbReference type="ChEBI" id="CHEBI:60377"/>
    </reaction>
    <physiologicalReaction direction="left-to-right" evidence="1">
        <dbReference type="Rhea" id="RHEA:72676"/>
    </physiologicalReaction>
</comment>
<dbReference type="PANTHER" id="PTHR42663">
    <property type="entry name" value="HYDROLASE C777.06C-RELATED-RELATED"/>
    <property type="match status" value="1"/>
</dbReference>
<sequence>MKVRFLGTAAFEGIPSLFCSCELCRKAMELGGKNIRTRTSVLLDDDLKVDFPPDTMYHMLRDRLDLDRVKDILLTHSHTDHLYAPDLAARLPGYAQAGESPIHLYGNDLAIAECLRALNAEGGVRGKYAIHRAQPFRRIELQTGIAVPLPASHDPNETCLLYYIEKSGKTVLYGHDGGWFPEETWNWLRDKKLDLAILECTMGRIDHRTNHMNVDAVLETVDKFAEYGMMKPGGAVAVTHFSHNAHLLHEELIGIFEPHGIRVAYDGMVLDM</sequence>
<dbReference type="Proteomes" id="UP000564644">
    <property type="component" value="Unassembled WGS sequence"/>
</dbReference>
<dbReference type="GO" id="GO:0016829">
    <property type="term" value="F:lyase activity"/>
    <property type="evidence" value="ECO:0007669"/>
    <property type="project" value="UniProtKB-KW"/>
</dbReference>
<dbReference type="SUPFAM" id="SSF56281">
    <property type="entry name" value="Metallo-hydrolase/oxidoreductase"/>
    <property type="match status" value="1"/>
</dbReference>
<dbReference type="Pfam" id="PF12706">
    <property type="entry name" value="Lactamase_B_2"/>
    <property type="match status" value="1"/>
</dbReference>
<protein>
    <submittedName>
        <fullName evidence="5">Carbon-phosphorus lyase</fullName>
    </submittedName>
</protein>
<name>A0A7X0SJK4_9BACL</name>
<dbReference type="InterPro" id="IPR001279">
    <property type="entry name" value="Metallo-B-lactamas"/>
</dbReference>
<comment type="catalytic activity">
    <reaction evidence="3">
        <text>3',5'-cyclic UMP + H2O = UMP + H(+)</text>
        <dbReference type="Rhea" id="RHEA:70575"/>
        <dbReference type="ChEBI" id="CHEBI:15377"/>
        <dbReference type="ChEBI" id="CHEBI:15378"/>
        <dbReference type="ChEBI" id="CHEBI:57865"/>
        <dbReference type="ChEBI" id="CHEBI:184387"/>
    </reaction>
    <physiologicalReaction direction="left-to-right" evidence="3">
        <dbReference type="Rhea" id="RHEA:70576"/>
    </physiologicalReaction>
</comment>
<dbReference type="EMBL" id="JACJVO010000003">
    <property type="protein sequence ID" value="MBB6729870.1"/>
    <property type="molecule type" value="Genomic_DNA"/>
</dbReference>
<evidence type="ECO:0000313" key="6">
    <source>
        <dbReference type="Proteomes" id="UP000564644"/>
    </source>
</evidence>
<dbReference type="AlphaFoldDB" id="A0A7X0SJK4"/>
<accession>A0A7X0SJK4</accession>
<reference evidence="5 6" key="1">
    <citation type="submission" date="2020-08" db="EMBL/GenBank/DDBJ databases">
        <title>Cohnella phylogeny.</title>
        <authorList>
            <person name="Dunlap C."/>
        </authorList>
    </citation>
    <scope>NUCLEOTIDE SEQUENCE [LARGE SCALE GENOMIC DNA]</scope>
    <source>
        <strain evidence="5 6">CBP 2801</strain>
    </source>
</reference>
<dbReference type="InterPro" id="IPR036866">
    <property type="entry name" value="RibonucZ/Hydroxyglut_hydro"/>
</dbReference>